<proteinExistence type="predicted"/>
<sequence>MSLGSGVHVGQGTLVPGANKPSPLCSKRTQRESAPNNKEVFRDASALHVLRAVKSSELADEAGRALGAVKLVAERSRFLKRTLISLLHRAATTSEAAMAKFFGF</sequence>
<keyword evidence="3" id="KW-1185">Reference proteome</keyword>
<evidence type="ECO:0000313" key="3">
    <source>
        <dbReference type="Proteomes" id="UP000008237"/>
    </source>
</evidence>
<feature type="region of interest" description="Disordered" evidence="1">
    <location>
        <begin position="1"/>
        <end position="38"/>
    </location>
</feature>
<dbReference type="Proteomes" id="UP000008237">
    <property type="component" value="Unassembled WGS sequence"/>
</dbReference>
<evidence type="ECO:0000256" key="1">
    <source>
        <dbReference type="SAM" id="MobiDB-lite"/>
    </source>
</evidence>
<name>E2BZU1_HARSA</name>
<dbReference type="AlphaFoldDB" id="E2BZU1"/>
<dbReference type="OrthoDB" id="7615112at2759"/>
<reference evidence="2 3" key="1">
    <citation type="journal article" date="2010" name="Science">
        <title>Genomic comparison of the ants Camponotus floridanus and Harpegnathos saltator.</title>
        <authorList>
            <person name="Bonasio R."/>
            <person name="Zhang G."/>
            <person name="Ye C."/>
            <person name="Mutti N.S."/>
            <person name="Fang X."/>
            <person name="Qin N."/>
            <person name="Donahue G."/>
            <person name="Yang P."/>
            <person name="Li Q."/>
            <person name="Li C."/>
            <person name="Zhang P."/>
            <person name="Huang Z."/>
            <person name="Berger S.L."/>
            <person name="Reinberg D."/>
            <person name="Wang J."/>
            <person name="Liebig J."/>
        </authorList>
    </citation>
    <scope>NUCLEOTIDE SEQUENCE [LARGE SCALE GENOMIC DNA]</scope>
    <source>
        <strain evidence="2 3">R22 G/1</strain>
    </source>
</reference>
<accession>E2BZU1</accession>
<organism evidence="3">
    <name type="scientific">Harpegnathos saltator</name>
    <name type="common">Jerdon's jumping ant</name>
    <dbReference type="NCBI Taxonomy" id="610380"/>
    <lineage>
        <taxon>Eukaryota</taxon>
        <taxon>Metazoa</taxon>
        <taxon>Ecdysozoa</taxon>
        <taxon>Arthropoda</taxon>
        <taxon>Hexapoda</taxon>
        <taxon>Insecta</taxon>
        <taxon>Pterygota</taxon>
        <taxon>Neoptera</taxon>
        <taxon>Endopterygota</taxon>
        <taxon>Hymenoptera</taxon>
        <taxon>Apocrita</taxon>
        <taxon>Aculeata</taxon>
        <taxon>Formicoidea</taxon>
        <taxon>Formicidae</taxon>
        <taxon>Ponerinae</taxon>
        <taxon>Ponerini</taxon>
        <taxon>Harpegnathos</taxon>
    </lineage>
</organism>
<dbReference type="InParanoid" id="E2BZU1"/>
<gene>
    <name evidence="2" type="ORF">EAI_05624</name>
</gene>
<protein>
    <submittedName>
        <fullName evidence="2">Uncharacterized protein</fullName>
    </submittedName>
</protein>
<dbReference type="EMBL" id="GL451685">
    <property type="protein sequence ID" value="EFN78789.1"/>
    <property type="molecule type" value="Genomic_DNA"/>
</dbReference>
<evidence type="ECO:0000313" key="2">
    <source>
        <dbReference type="EMBL" id="EFN78789.1"/>
    </source>
</evidence>